<evidence type="ECO:0000313" key="4">
    <source>
        <dbReference type="EMBL" id="RMI27652.1"/>
    </source>
</evidence>
<dbReference type="InterPro" id="IPR050721">
    <property type="entry name" value="Trk_Ktr_HKT_K-transport"/>
</dbReference>
<dbReference type="Proteomes" id="UP000279275">
    <property type="component" value="Unassembled WGS sequence"/>
</dbReference>
<gene>
    <name evidence="4" type="ORF">EBN03_33310</name>
</gene>
<dbReference type="InterPro" id="IPR036721">
    <property type="entry name" value="RCK_C_sf"/>
</dbReference>
<dbReference type="InterPro" id="IPR036291">
    <property type="entry name" value="NAD(P)-bd_dom_sf"/>
</dbReference>
<evidence type="ECO:0008006" key="6">
    <source>
        <dbReference type="Google" id="ProtNLM"/>
    </source>
</evidence>
<dbReference type="SUPFAM" id="SSF51735">
    <property type="entry name" value="NAD(P)-binding Rossmann-fold domains"/>
    <property type="match status" value="2"/>
</dbReference>
<name>A0A3M2KPR2_9NOCA</name>
<reference evidence="4 5" key="1">
    <citation type="submission" date="2018-10" db="EMBL/GenBank/DDBJ databases">
        <title>Isolation from cow dung.</title>
        <authorList>
            <person name="Ling L."/>
        </authorList>
    </citation>
    <scope>NUCLEOTIDE SEQUENCE [LARGE SCALE GENOMIC DNA]</scope>
    <source>
        <strain evidence="4 5">NEAU-LL90</strain>
    </source>
</reference>
<feature type="transmembrane region" description="Helical" evidence="1">
    <location>
        <begin position="290"/>
        <end position="314"/>
    </location>
</feature>
<evidence type="ECO:0000259" key="3">
    <source>
        <dbReference type="PROSITE" id="PS51202"/>
    </source>
</evidence>
<dbReference type="Gene3D" id="3.30.70.1450">
    <property type="entry name" value="Regulator of K+ conductance, C-terminal domain"/>
    <property type="match status" value="1"/>
</dbReference>
<sequence>MSGNSIEGGTVVDAEPAVPGATDEPGFVLCGDNPLVYQLASTLRQRYPDAPVTAVLPNGFGSYVPRLAQLDGVHIRYAERLDEDTLRDAGVARARALALLDQADVENFHTALRAVELNPQILLVVRMFNTGLGFRIRQLFADCVVLSISEIAAPSFIEHALGNTALSYLRLGERTLYLTGAQDPPLGPVVCGVSQESDGLRLRPAGEPADRQLLLTEREAALPGSRRRWMSVARYLARNPLIRLLALLLAVIGCGCLALMAMGTGAGASIYETMLDAAGAAAPETDKSSLFKVVQLFITFTGLTMTPVVTAVVVGGVLRAQRDDAGDAARYSDHIVVAGLGNVGIRIVEQLIDLRVRVVGLDYDENARGVAVARALGVPVVIGQATWENALRDAGVGRARALVLATSSDAVNLEAAMLGKTYRDDLRVVLRLSDDDLAAKVRRSRLGEDGVLVTSVFELAAAGFAAAMTDRRVIATLPFDEPGQPDADQSDESTLLVADVPVGTGSALLGRPLSAVDADEQLRVVALQVSNAAELDWNPAPETILMRGTRLIAVTTRAGMTKLMAQTEPQPIAELSDEAPVH</sequence>
<evidence type="ECO:0000313" key="5">
    <source>
        <dbReference type="Proteomes" id="UP000279275"/>
    </source>
</evidence>
<evidence type="ECO:0000256" key="1">
    <source>
        <dbReference type="SAM" id="Phobius"/>
    </source>
</evidence>
<proteinExistence type="predicted"/>
<comment type="caution">
    <text evidence="4">The sequence shown here is derived from an EMBL/GenBank/DDBJ whole genome shotgun (WGS) entry which is preliminary data.</text>
</comment>
<keyword evidence="1" id="KW-0472">Membrane</keyword>
<dbReference type="PANTHER" id="PTHR43833">
    <property type="entry name" value="POTASSIUM CHANNEL PROTEIN 2-RELATED-RELATED"/>
    <property type="match status" value="1"/>
</dbReference>
<feature type="domain" description="RCK N-terminal" evidence="2">
    <location>
        <begin position="332"/>
        <end position="452"/>
    </location>
</feature>
<accession>A0A3M2KPR2</accession>
<organism evidence="4 5">
    <name type="scientific">Nocardia stercoris</name>
    <dbReference type="NCBI Taxonomy" id="2483361"/>
    <lineage>
        <taxon>Bacteria</taxon>
        <taxon>Bacillati</taxon>
        <taxon>Actinomycetota</taxon>
        <taxon>Actinomycetes</taxon>
        <taxon>Mycobacteriales</taxon>
        <taxon>Nocardiaceae</taxon>
        <taxon>Nocardia</taxon>
    </lineage>
</organism>
<dbReference type="SUPFAM" id="SSF116726">
    <property type="entry name" value="TrkA C-terminal domain-like"/>
    <property type="match status" value="1"/>
</dbReference>
<keyword evidence="5" id="KW-1185">Reference proteome</keyword>
<dbReference type="InterPro" id="IPR003148">
    <property type="entry name" value="RCK_N"/>
</dbReference>
<dbReference type="AlphaFoldDB" id="A0A3M2KPR2"/>
<dbReference type="GO" id="GO:0006813">
    <property type="term" value="P:potassium ion transport"/>
    <property type="evidence" value="ECO:0007669"/>
    <property type="project" value="InterPro"/>
</dbReference>
<dbReference type="OrthoDB" id="440986at2"/>
<feature type="domain" description="RCK N-terminal" evidence="2">
    <location>
        <begin position="24"/>
        <end position="146"/>
    </location>
</feature>
<keyword evidence="1" id="KW-1133">Transmembrane helix</keyword>
<feature type="transmembrane region" description="Helical" evidence="1">
    <location>
        <begin position="244"/>
        <end position="270"/>
    </location>
</feature>
<protein>
    <recommendedName>
        <fullName evidence="6">TrkA family potassium uptake protein</fullName>
    </recommendedName>
</protein>
<dbReference type="PANTHER" id="PTHR43833:SF11">
    <property type="entry name" value="VOLTAGE-GATED POTASSIUM CHANNEL KCH"/>
    <property type="match status" value="1"/>
</dbReference>
<keyword evidence="1" id="KW-0812">Transmembrane</keyword>
<dbReference type="EMBL" id="RFFH01000037">
    <property type="protein sequence ID" value="RMI27652.1"/>
    <property type="molecule type" value="Genomic_DNA"/>
</dbReference>
<evidence type="ECO:0000259" key="2">
    <source>
        <dbReference type="PROSITE" id="PS51201"/>
    </source>
</evidence>
<dbReference type="RefSeq" id="WP_122192148.1">
    <property type="nucleotide sequence ID" value="NZ_RFFH01000037.1"/>
</dbReference>
<dbReference type="GO" id="GO:0008324">
    <property type="term" value="F:monoatomic cation transmembrane transporter activity"/>
    <property type="evidence" value="ECO:0007669"/>
    <property type="project" value="InterPro"/>
</dbReference>
<dbReference type="PROSITE" id="PS51201">
    <property type="entry name" value="RCK_N"/>
    <property type="match status" value="2"/>
</dbReference>
<dbReference type="Pfam" id="PF02254">
    <property type="entry name" value="TrkA_N"/>
    <property type="match status" value="2"/>
</dbReference>
<dbReference type="Gene3D" id="3.40.50.720">
    <property type="entry name" value="NAD(P)-binding Rossmann-like Domain"/>
    <property type="match status" value="2"/>
</dbReference>
<feature type="domain" description="RCK C-terminal" evidence="3">
    <location>
        <begin position="485"/>
        <end position="569"/>
    </location>
</feature>
<dbReference type="InterPro" id="IPR006037">
    <property type="entry name" value="RCK_C"/>
</dbReference>
<dbReference type="PROSITE" id="PS51202">
    <property type="entry name" value="RCK_C"/>
    <property type="match status" value="1"/>
</dbReference>